<evidence type="ECO:0000256" key="1">
    <source>
        <dbReference type="SAM" id="MobiDB-lite"/>
    </source>
</evidence>
<accession>A0A3E1RDN3</accession>
<evidence type="ECO:0000313" key="3">
    <source>
        <dbReference type="Proteomes" id="UP000260665"/>
    </source>
</evidence>
<dbReference type="AlphaFoldDB" id="A0A3E1RDN3"/>
<reference evidence="2 3" key="1">
    <citation type="submission" date="2018-05" db="EMBL/GenBank/DDBJ databases">
        <title>Rhodoferax soyangensis sp.nov., isolated from an oligotrophic freshwater lake.</title>
        <authorList>
            <person name="Park M."/>
        </authorList>
    </citation>
    <scope>NUCLEOTIDE SEQUENCE [LARGE SCALE GENOMIC DNA]</scope>
    <source>
        <strain evidence="2 3">IMCC26218</strain>
    </source>
</reference>
<comment type="caution">
    <text evidence="2">The sequence shown here is derived from an EMBL/GenBank/DDBJ whole genome shotgun (WGS) entry which is preliminary data.</text>
</comment>
<dbReference type="Proteomes" id="UP000260665">
    <property type="component" value="Unassembled WGS sequence"/>
</dbReference>
<organism evidence="2 3">
    <name type="scientific">Rhodoferax lacus</name>
    <dbReference type="NCBI Taxonomy" id="2184758"/>
    <lineage>
        <taxon>Bacteria</taxon>
        <taxon>Pseudomonadati</taxon>
        <taxon>Pseudomonadota</taxon>
        <taxon>Betaproteobacteria</taxon>
        <taxon>Burkholderiales</taxon>
        <taxon>Comamonadaceae</taxon>
        <taxon>Rhodoferax</taxon>
    </lineage>
</organism>
<gene>
    <name evidence="2" type="ORF">DIC66_06280</name>
</gene>
<keyword evidence="3" id="KW-1185">Reference proteome</keyword>
<evidence type="ECO:0000313" key="2">
    <source>
        <dbReference type="EMBL" id="RFO97477.1"/>
    </source>
</evidence>
<feature type="compositionally biased region" description="Polar residues" evidence="1">
    <location>
        <begin position="44"/>
        <end position="59"/>
    </location>
</feature>
<feature type="region of interest" description="Disordered" evidence="1">
    <location>
        <begin position="1"/>
        <end position="59"/>
    </location>
</feature>
<dbReference type="EMBL" id="QFZK01000003">
    <property type="protein sequence ID" value="RFO97477.1"/>
    <property type="molecule type" value="Genomic_DNA"/>
</dbReference>
<name>A0A3E1RDN3_9BURK</name>
<proteinExistence type="predicted"/>
<protein>
    <submittedName>
        <fullName evidence="2">Uncharacterized protein</fullName>
    </submittedName>
</protein>
<feature type="compositionally biased region" description="Basic residues" evidence="1">
    <location>
        <begin position="1"/>
        <end position="15"/>
    </location>
</feature>
<sequence>MHGRHVRAWARRKQGATRSGRPWGLCFAAGPPQGKMRPPWGAGSDTQCATVGATTSRFS</sequence>